<accession>A0A813FBM1</accession>
<feature type="compositionally biased region" description="Basic and acidic residues" evidence="1">
    <location>
        <begin position="31"/>
        <end position="52"/>
    </location>
</feature>
<evidence type="ECO:0000256" key="1">
    <source>
        <dbReference type="SAM" id="MobiDB-lite"/>
    </source>
</evidence>
<protein>
    <submittedName>
        <fullName evidence="2">Uncharacterized protein</fullName>
    </submittedName>
</protein>
<evidence type="ECO:0000313" key="2">
    <source>
        <dbReference type="EMBL" id="CAE8609169.1"/>
    </source>
</evidence>
<feature type="region of interest" description="Disordered" evidence="1">
    <location>
        <begin position="83"/>
        <end position="104"/>
    </location>
</feature>
<dbReference type="Proteomes" id="UP000654075">
    <property type="component" value="Unassembled WGS sequence"/>
</dbReference>
<dbReference type="OrthoDB" id="10262375at2759"/>
<feature type="compositionally biased region" description="Polar residues" evidence="1">
    <location>
        <begin position="11"/>
        <end position="21"/>
    </location>
</feature>
<sequence>MQIASGRCDDQTSTETSNARPSTEVLAPSLELEKPATDPKKPNPPETADLIRDGAGRAWLDLRALIQPGVYKATSCCALEGSAGASPGQQEGRATPSSPEGQAPTFPSFVHLVLELSCDVTPAAPEDFKVHPLKLLPSREGTNQFPSSGDAALMYREAVESSFESICRDCAGGVRGGVPGAVSRLKEVGSYDELKNGLRSAMIRVFRERLQKDL</sequence>
<evidence type="ECO:0000313" key="3">
    <source>
        <dbReference type="Proteomes" id="UP000654075"/>
    </source>
</evidence>
<name>A0A813FBM1_POLGL</name>
<organism evidence="2 3">
    <name type="scientific">Polarella glacialis</name>
    <name type="common">Dinoflagellate</name>
    <dbReference type="NCBI Taxonomy" id="89957"/>
    <lineage>
        <taxon>Eukaryota</taxon>
        <taxon>Sar</taxon>
        <taxon>Alveolata</taxon>
        <taxon>Dinophyceae</taxon>
        <taxon>Suessiales</taxon>
        <taxon>Suessiaceae</taxon>
        <taxon>Polarella</taxon>
    </lineage>
</organism>
<reference evidence="2" key="1">
    <citation type="submission" date="2021-02" db="EMBL/GenBank/DDBJ databases">
        <authorList>
            <person name="Dougan E. K."/>
            <person name="Rhodes N."/>
            <person name="Thang M."/>
            <person name="Chan C."/>
        </authorList>
    </citation>
    <scope>NUCLEOTIDE SEQUENCE</scope>
</reference>
<dbReference type="EMBL" id="CAJNNV010024249">
    <property type="protein sequence ID" value="CAE8609169.1"/>
    <property type="molecule type" value="Genomic_DNA"/>
</dbReference>
<gene>
    <name evidence="2" type="ORF">PGLA1383_LOCUS26997</name>
</gene>
<dbReference type="AlphaFoldDB" id="A0A813FBM1"/>
<proteinExistence type="predicted"/>
<keyword evidence="3" id="KW-1185">Reference proteome</keyword>
<feature type="region of interest" description="Disordered" evidence="1">
    <location>
        <begin position="1"/>
        <end position="52"/>
    </location>
</feature>
<comment type="caution">
    <text evidence="2">The sequence shown here is derived from an EMBL/GenBank/DDBJ whole genome shotgun (WGS) entry which is preliminary data.</text>
</comment>